<evidence type="ECO:0000256" key="1">
    <source>
        <dbReference type="SAM" id="Phobius"/>
    </source>
</evidence>
<dbReference type="AlphaFoldDB" id="A0A7G9RLD3"/>
<proteinExistence type="predicted"/>
<dbReference type="Pfam" id="PF11755">
    <property type="entry name" value="DUF3311"/>
    <property type="match status" value="1"/>
</dbReference>
<feature type="transmembrane region" description="Helical" evidence="1">
    <location>
        <begin position="5"/>
        <end position="23"/>
    </location>
</feature>
<dbReference type="KEGG" id="drg:H9K76_17945"/>
<keyword evidence="3" id="KW-1185">Reference proteome</keyword>
<feature type="transmembrane region" description="Helical" evidence="1">
    <location>
        <begin position="35"/>
        <end position="57"/>
    </location>
</feature>
<evidence type="ECO:0000313" key="2">
    <source>
        <dbReference type="EMBL" id="QNN56408.1"/>
    </source>
</evidence>
<protein>
    <submittedName>
        <fullName evidence="2">DUF3311 domain-containing protein</fullName>
    </submittedName>
</protein>
<dbReference type="RefSeq" id="WP_187596674.1">
    <property type="nucleotide sequence ID" value="NZ_CP060714.1"/>
</dbReference>
<name>A0A7G9RLD3_9BURK</name>
<dbReference type="InterPro" id="IPR021741">
    <property type="entry name" value="DUF3311"/>
</dbReference>
<evidence type="ECO:0000313" key="3">
    <source>
        <dbReference type="Proteomes" id="UP000515811"/>
    </source>
</evidence>
<reference evidence="2 3" key="1">
    <citation type="submission" date="2020-08" db="EMBL/GenBank/DDBJ databases">
        <title>Genome sequence of Diaphorobacter ruginosibacter DSM 27467T.</title>
        <authorList>
            <person name="Hyun D.-W."/>
            <person name="Bae J.-W."/>
        </authorList>
    </citation>
    <scope>NUCLEOTIDE SEQUENCE [LARGE SCALE GENOMIC DNA]</scope>
    <source>
        <strain evidence="2 3">DSM 27467</strain>
    </source>
</reference>
<keyword evidence="1" id="KW-1133">Transmembrane helix</keyword>
<keyword evidence="1" id="KW-0812">Transmembrane</keyword>
<dbReference type="EMBL" id="CP060714">
    <property type="protein sequence ID" value="QNN56408.1"/>
    <property type="molecule type" value="Genomic_DNA"/>
</dbReference>
<dbReference type="Proteomes" id="UP000515811">
    <property type="component" value="Chromosome"/>
</dbReference>
<keyword evidence="1" id="KW-0472">Membrane</keyword>
<gene>
    <name evidence="2" type="ORF">H9K76_17945</name>
</gene>
<accession>A0A7G9RLD3</accession>
<organism evidence="2 3">
    <name type="scientific">Diaphorobacter ruginosibacter</name>
    <dbReference type="NCBI Taxonomy" id="1715720"/>
    <lineage>
        <taxon>Bacteria</taxon>
        <taxon>Pseudomonadati</taxon>
        <taxon>Pseudomonadota</taxon>
        <taxon>Betaproteobacteria</taxon>
        <taxon>Burkholderiales</taxon>
        <taxon>Comamonadaceae</taxon>
        <taxon>Diaphorobacter</taxon>
    </lineage>
</organism>
<sequence length="71" mass="8056">MLKVLIGLGIPYMAVIGLLPWVASVDMFVLGVPFIYMWIFIWFVLTSACMYLCWILFDRDGPDADAAAEQH</sequence>